<protein>
    <submittedName>
        <fullName evidence="2">Uncharacterized protein</fullName>
    </submittedName>
</protein>
<dbReference type="WBParaSite" id="PEQ_0000173201-mRNA-1">
    <property type="protein sequence ID" value="PEQ_0000173201-mRNA-1"/>
    <property type="gene ID" value="PEQ_0000173201"/>
</dbReference>
<name>A0A914RIW6_PAREQ</name>
<reference evidence="2" key="1">
    <citation type="submission" date="2022-11" db="UniProtKB">
        <authorList>
            <consortium name="WormBaseParasite"/>
        </authorList>
    </citation>
    <scope>IDENTIFICATION</scope>
</reference>
<organism evidence="1 2">
    <name type="scientific">Parascaris equorum</name>
    <name type="common">Equine roundworm</name>
    <dbReference type="NCBI Taxonomy" id="6256"/>
    <lineage>
        <taxon>Eukaryota</taxon>
        <taxon>Metazoa</taxon>
        <taxon>Ecdysozoa</taxon>
        <taxon>Nematoda</taxon>
        <taxon>Chromadorea</taxon>
        <taxon>Rhabditida</taxon>
        <taxon>Spirurina</taxon>
        <taxon>Ascaridomorpha</taxon>
        <taxon>Ascaridoidea</taxon>
        <taxon>Ascarididae</taxon>
        <taxon>Parascaris</taxon>
    </lineage>
</organism>
<sequence length="73" mass="8025">MAKELFQKASIIEGFSSTGSKSCTIKDHARALCELIDFCIHEIHSSTKVAHVITPKAILALKNASYRPVKRAI</sequence>
<evidence type="ECO:0000313" key="1">
    <source>
        <dbReference type="Proteomes" id="UP000887564"/>
    </source>
</evidence>
<dbReference type="Proteomes" id="UP000887564">
    <property type="component" value="Unplaced"/>
</dbReference>
<evidence type="ECO:0000313" key="2">
    <source>
        <dbReference type="WBParaSite" id="PEQ_0000173201-mRNA-1"/>
    </source>
</evidence>
<dbReference type="AlphaFoldDB" id="A0A914RIW6"/>
<accession>A0A914RIW6</accession>
<proteinExistence type="predicted"/>
<keyword evidence="1" id="KW-1185">Reference proteome</keyword>